<name>A0A0D9X6E5_9ORYZ</name>
<reference evidence="3" key="2">
    <citation type="submission" date="2013-12" db="EMBL/GenBank/DDBJ databases">
        <authorList>
            <person name="Yu Y."/>
            <person name="Lee S."/>
            <person name="de Baynast K."/>
            <person name="Wissotski M."/>
            <person name="Liu L."/>
            <person name="Talag J."/>
            <person name="Goicoechea J."/>
            <person name="Angelova A."/>
            <person name="Jetty R."/>
            <person name="Kudrna D."/>
            <person name="Golser W."/>
            <person name="Rivera L."/>
            <person name="Zhang J."/>
            <person name="Wing R."/>
        </authorList>
    </citation>
    <scope>NUCLEOTIDE SEQUENCE</scope>
</reference>
<dbReference type="HOGENOM" id="CLU_2076515_0_0_1"/>
<reference evidence="2" key="3">
    <citation type="submission" date="2015-04" db="UniProtKB">
        <authorList>
            <consortium name="EnsemblPlants"/>
        </authorList>
    </citation>
    <scope>IDENTIFICATION</scope>
</reference>
<sequence length="118" mass="11658">MASGGEGATTTVEFATGDLGIVGSAARLGAAGSGGYARSMTTDGNGGSWCGGADPAAAAPSCLDPATVAARIDVGVSPLSPLPYWRAWPRLLSPSSSCAGPHAQGKLAYAESPIRTHR</sequence>
<proteinExistence type="predicted"/>
<keyword evidence="3" id="KW-1185">Reference proteome</keyword>
<protein>
    <submittedName>
        <fullName evidence="2">Uncharacterized protein</fullName>
    </submittedName>
</protein>
<dbReference type="EnsemblPlants" id="LPERR08G08340.1">
    <property type="protein sequence ID" value="LPERR08G08340.1"/>
    <property type="gene ID" value="LPERR08G08340"/>
</dbReference>
<reference evidence="2 3" key="1">
    <citation type="submission" date="2012-08" db="EMBL/GenBank/DDBJ databases">
        <title>Oryza genome evolution.</title>
        <authorList>
            <person name="Wing R.A."/>
        </authorList>
    </citation>
    <scope>NUCLEOTIDE SEQUENCE</scope>
</reference>
<dbReference type="Proteomes" id="UP000032180">
    <property type="component" value="Chromosome 8"/>
</dbReference>
<dbReference type="Gramene" id="LPERR08G08340.1">
    <property type="protein sequence ID" value="LPERR08G08340.1"/>
    <property type="gene ID" value="LPERR08G08340"/>
</dbReference>
<feature type="region of interest" description="Disordered" evidence="1">
    <location>
        <begin position="97"/>
        <end position="118"/>
    </location>
</feature>
<dbReference type="AlphaFoldDB" id="A0A0D9X6E5"/>
<accession>A0A0D9X6E5</accession>
<evidence type="ECO:0000313" key="3">
    <source>
        <dbReference type="Proteomes" id="UP000032180"/>
    </source>
</evidence>
<evidence type="ECO:0000313" key="2">
    <source>
        <dbReference type="EnsemblPlants" id="LPERR08G08340.1"/>
    </source>
</evidence>
<organism evidence="2 3">
    <name type="scientific">Leersia perrieri</name>
    <dbReference type="NCBI Taxonomy" id="77586"/>
    <lineage>
        <taxon>Eukaryota</taxon>
        <taxon>Viridiplantae</taxon>
        <taxon>Streptophyta</taxon>
        <taxon>Embryophyta</taxon>
        <taxon>Tracheophyta</taxon>
        <taxon>Spermatophyta</taxon>
        <taxon>Magnoliopsida</taxon>
        <taxon>Liliopsida</taxon>
        <taxon>Poales</taxon>
        <taxon>Poaceae</taxon>
        <taxon>BOP clade</taxon>
        <taxon>Oryzoideae</taxon>
        <taxon>Oryzeae</taxon>
        <taxon>Oryzinae</taxon>
        <taxon>Leersia</taxon>
    </lineage>
</organism>
<evidence type="ECO:0000256" key="1">
    <source>
        <dbReference type="SAM" id="MobiDB-lite"/>
    </source>
</evidence>